<evidence type="ECO:0000313" key="8">
    <source>
        <dbReference type="Proteomes" id="UP000295030"/>
    </source>
</evidence>
<evidence type="ECO:0000256" key="3">
    <source>
        <dbReference type="ARBA" id="ARBA00022741"/>
    </source>
</evidence>
<dbReference type="GO" id="GO:0015807">
    <property type="term" value="P:L-amino acid transport"/>
    <property type="evidence" value="ECO:0007669"/>
    <property type="project" value="TreeGrafter"/>
</dbReference>
<dbReference type="PROSITE" id="PS50893">
    <property type="entry name" value="ABC_TRANSPORTER_2"/>
    <property type="match status" value="1"/>
</dbReference>
<name>A0A4R1I6R7_ANCAQ</name>
<comment type="caution">
    <text evidence="7">The sequence shown here is derived from an EMBL/GenBank/DDBJ whole genome shotgun (WGS) entry which is preliminary data.</text>
</comment>
<dbReference type="InterPro" id="IPR052156">
    <property type="entry name" value="BCAA_Transport_ATP-bd_LivF"/>
</dbReference>
<keyword evidence="5" id="KW-0029">Amino-acid transport</keyword>
<dbReference type="InterPro" id="IPR017780">
    <property type="entry name" value="ABC_transptr_urea_ATP-bd_UrtE"/>
</dbReference>
<reference evidence="7 8" key="1">
    <citation type="submission" date="2019-03" db="EMBL/GenBank/DDBJ databases">
        <title>Genomic Encyclopedia of Type Strains, Phase IV (KMG-IV): sequencing the most valuable type-strain genomes for metagenomic binning, comparative biology and taxonomic classification.</title>
        <authorList>
            <person name="Goeker M."/>
        </authorList>
    </citation>
    <scope>NUCLEOTIDE SEQUENCE [LARGE SCALE GENOMIC DNA]</scope>
    <source>
        <strain evidence="7 8">DSM 101</strain>
    </source>
</reference>
<dbReference type="RefSeq" id="WP_131836257.1">
    <property type="nucleotide sequence ID" value="NZ_SMFY01000002.1"/>
</dbReference>
<dbReference type="CDD" id="cd03224">
    <property type="entry name" value="ABC_TM1139_LivF_branched"/>
    <property type="match status" value="1"/>
</dbReference>
<keyword evidence="4 7" id="KW-0067">ATP-binding</keyword>
<keyword evidence="8" id="KW-1185">Reference proteome</keyword>
<dbReference type="GO" id="GO:0015658">
    <property type="term" value="F:branched-chain amino acid transmembrane transporter activity"/>
    <property type="evidence" value="ECO:0007669"/>
    <property type="project" value="TreeGrafter"/>
</dbReference>
<dbReference type="Gene3D" id="3.40.50.300">
    <property type="entry name" value="P-loop containing nucleotide triphosphate hydrolases"/>
    <property type="match status" value="1"/>
</dbReference>
<evidence type="ECO:0000256" key="5">
    <source>
        <dbReference type="ARBA" id="ARBA00022970"/>
    </source>
</evidence>
<dbReference type="EMBL" id="SMFY01000002">
    <property type="protein sequence ID" value="TCK29190.1"/>
    <property type="molecule type" value="Genomic_DNA"/>
</dbReference>
<evidence type="ECO:0000256" key="2">
    <source>
        <dbReference type="ARBA" id="ARBA00022448"/>
    </source>
</evidence>
<evidence type="ECO:0000313" key="7">
    <source>
        <dbReference type="EMBL" id="TCK29190.1"/>
    </source>
</evidence>
<dbReference type="Proteomes" id="UP000295030">
    <property type="component" value="Unassembled WGS sequence"/>
</dbReference>
<protein>
    <submittedName>
        <fullName evidence="7">Amino acid/amide ABC transporter ATP-binding protein 2 (HAAT family)</fullName>
    </submittedName>
</protein>
<evidence type="ECO:0000256" key="4">
    <source>
        <dbReference type="ARBA" id="ARBA00022840"/>
    </source>
</evidence>
<proteinExistence type="inferred from homology"/>
<dbReference type="Pfam" id="PF00005">
    <property type="entry name" value="ABC_tran"/>
    <property type="match status" value="1"/>
</dbReference>
<dbReference type="InterPro" id="IPR003439">
    <property type="entry name" value="ABC_transporter-like_ATP-bd"/>
</dbReference>
<keyword evidence="3" id="KW-0547">Nucleotide-binding</keyword>
<dbReference type="AlphaFoldDB" id="A0A4R1I6R7"/>
<accession>A0A4R1I6R7</accession>
<evidence type="ECO:0000259" key="6">
    <source>
        <dbReference type="PROSITE" id="PS50893"/>
    </source>
</evidence>
<dbReference type="NCBIfam" id="TIGR03410">
    <property type="entry name" value="urea_trans_UrtE"/>
    <property type="match status" value="1"/>
</dbReference>
<dbReference type="SUPFAM" id="SSF52540">
    <property type="entry name" value="P-loop containing nucleoside triphosphate hydrolases"/>
    <property type="match status" value="1"/>
</dbReference>
<evidence type="ECO:0000256" key="1">
    <source>
        <dbReference type="ARBA" id="ARBA00005417"/>
    </source>
</evidence>
<dbReference type="InterPro" id="IPR027417">
    <property type="entry name" value="P-loop_NTPase"/>
</dbReference>
<dbReference type="InterPro" id="IPR003593">
    <property type="entry name" value="AAA+_ATPase"/>
</dbReference>
<dbReference type="GO" id="GO:0016887">
    <property type="term" value="F:ATP hydrolysis activity"/>
    <property type="evidence" value="ECO:0007669"/>
    <property type="project" value="InterPro"/>
</dbReference>
<organism evidence="7 8">
    <name type="scientific">Ancylobacter aquaticus</name>
    <dbReference type="NCBI Taxonomy" id="100"/>
    <lineage>
        <taxon>Bacteria</taxon>
        <taxon>Pseudomonadati</taxon>
        <taxon>Pseudomonadota</taxon>
        <taxon>Alphaproteobacteria</taxon>
        <taxon>Hyphomicrobiales</taxon>
        <taxon>Xanthobacteraceae</taxon>
        <taxon>Ancylobacter</taxon>
    </lineage>
</organism>
<gene>
    <name evidence="7" type="ORF">EV667_3211</name>
</gene>
<dbReference type="GO" id="GO:0005524">
    <property type="term" value="F:ATP binding"/>
    <property type="evidence" value="ECO:0007669"/>
    <property type="project" value="UniProtKB-KW"/>
</dbReference>
<dbReference type="SMART" id="SM00382">
    <property type="entry name" value="AAA"/>
    <property type="match status" value="1"/>
</dbReference>
<dbReference type="PANTHER" id="PTHR43820:SF5">
    <property type="entry name" value="HIGH-AFFINITY BRANCHED-CHAIN AMINO ACID TRANSPORT ATP-BINDING PROTEIN"/>
    <property type="match status" value="1"/>
</dbReference>
<dbReference type="PANTHER" id="PTHR43820">
    <property type="entry name" value="HIGH-AFFINITY BRANCHED-CHAIN AMINO ACID TRANSPORT ATP-BINDING PROTEIN LIVF"/>
    <property type="match status" value="1"/>
</dbReference>
<feature type="domain" description="ABC transporter" evidence="6">
    <location>
        <begin position="5"/>
        <end position="234"/>
    </location>
</feature>
<keyword evidence="2" id="KW-0813">Transport</keyword>
<sequence>MSALLSFDNVTSYYGATRILKDFSFEVEKGQCLCVLGRNGVGKTTLMRTIMGLTDRSVGAIRINGSEMSGEPTHVRATHGLGYVPQGRGILSNFTVRENILLGTFARADKASEIPELCLRIFPYLKENLDRRAGLLSGGQKQQLAIARALAVDPQILLLDEPTEGIQPNIVVEIGEILKMLNRELGITLIVTEQHIKVARKLGDAFLMVDNGRVVAQGPMGEMTDQLVERHMTI</sequence>
<comment type="similarity">
    <text evidence="1">Belongs to the ABC transporter superfamily.</text>
</comment>
<dbReference type="OrthoDB" id="8445866at2"/>